<dbReference type="PANTHER" id="PTHR21262:SF31">
    <property type="entry name" value="GTP PYROPHOSPHOKINASE"/>
    <property type="match status" value="1"/>
</dbReference>
<dbReference type="CDD" id="cd00077">
    <property type="entry name" value="HDc"/>
    <property type="match status" value="1"/>
</dbReference>
<accession>A0A1R4ISL4</accession>
<dbReference type="FunFam" id="1.10.3210.10:FF:000001">
    <property type="entry name" value="GTP pyrophosphokinase RelA"/>
    <property type="match status" value="1"/>
</dbReference>
<dbReference type="SMART" id="SM00471">
    <property type="entry name" value="HDc"/>
    <property type="match status" value="1"/>
</dbReference>
<dbReference type="NCBIfam" id="TIGR00691">
    <property type="entry name" value="spoT_relA"/>
    <property type="match status" value="1"/>
</dbReference>
<dbReference type="GO" id="GO:0005886">
    <property type="term" value="C:plasma membrane"/>
    <property type="evidence" value="ECO:0007669"/>
    <property type="project" value="TreeGrafter"/>
</dbReference>
<evidence type="ECO:0000313" key="8">
    <source>
        <dbReference type="Proteomes" id="UP000196320"/>
    </source>
</evidence>
<dbReference type="SUPFAM" id="SSF81301">
    <property type="entry name" value="Nucleotidyltransferase"/>
    <property type="match status" value="1"/>
</dbReference>
<dbReference type="EMBL" id="FUKO01000012">
    <property type="protein sequence ID" value="SJN22837.1"/>
    <property type="molecule type" value="Genomic_DNA"/>
</dbReference>
<keyword evidence="8" id="KW-1185">Reference proteome</keyword>
<dbReference type="Pfam" id="PF04607">
    <property type="entry name" value="RelA_SpoT"/>
    <property type="match status" value="1"/>
</dbReference>
<dbReference type="CDD" id="cd05399">
    <property type="entry name" value="NT_Rel-Spo_like"/>
    <property type="match status" value="1"/>
</dbReference>
<comment type="catalytic activity">
    <reaction evidence="2">
        <text>GTP + ATP = guanosine 3'-diphosphate 5'-triphosphate + AMP</text>
        <dbReference type="Rhea" id="RHEA:22088"/>
        <dbReference type="ChEBI" id="CHEBI:30616"/>
        <dbReference type="ChEBI" id="CHEBI:37565"/>
        <dbReference type="ChEBI" id="CHEBI:142410"/>
        <dbReference type="ChEBI" id="CHEBI:456215"/>
        <dbReference type="EC" id="2.7.6.5"/>
    </reaction>
</comment>
<gene>
    <name evidence="7" type="ORF">FM104_03735</name>
</gene>
<dbReference type="PROSITE" id="PS51671">
    <property type="entry name" value="ACT"/>
    <property type="match status" value="1"/>
</dbReference>
<dbReference type="Gene3D" id="3.30.70.260">
    <property type="match status" value="1"/>
</dbReference>
<dbReference type="GO" id="GO:0015970">
    <property type="term" value="P:guanosine tetraphosphate biosynthetic process"/>
    <property type="evidence" value="ECO:0007669"/>
    <property type="project" value="UniProtKB-UniPathway"/>
</dbReference>
<dbReference type="PROSITE" id="PS51831">
    <property type="entry name" value="HD"/>
    <property type="match status" value="1"/>
</dbReference>
<dbReference type="InterPro" id="IPR002912">
    <property type="entry name" value="ACT_dom"/>
</dbReference>
<dbReference type="GO" id="GO:0016301">
    <property type="term" value="F:kinase activity"/>
    <property type="evidence" value="ECO:0007669"/>
    <property type="project" value="UniProtKB-KW"/>
</dbReference>
<dbReference type="InterPro" id="IPR012676">
    <property type="entry name" value="TGS-like"/>
</dbReference>
<dbReference type="PANTHER" id="PTHR21262">
    <property type="entry name" value="GUANOSINE-3',5'-BIS DIPHOSPHATE 3'-PYROPHOSPHOHYDROLASE"/>
    <property type="match status" value="1"/>
</dbReference>
<dbReference type="CDD" id="cd01668">
    <property type="entry name" value="TGS_RSH"/>
    <property type="match status" value="1"/>
</dbReference>
<dbReference type="UniPathway" id="UPA00908">
    <property type="reaction ID" value="UER00884"/>
</dbReference>
<dbReference type="Pfam" id="PF19296">
    <property type="entry name" value="RelA_AH_RIS"/>
    <property type="match status" value="1"/>
</dbReference>
<evidence type="ECO:0000259" key="6">
    <source>
        <dbReference type="PROSITE" id="PS51880"/>
    </source>
</evidence>
<evidence type="ECO:0000256" key="2">
    <source>
        <dbReference type="ARBA" id="ARBA00048244"/>
    </source>
</evidence>
<comment type="function">
    <text evidence="3">In eubacteria ppGpp (guanosine 3'-diphosphate 5'-diphosphate) is a mediator of the stringent response that coordinates a variety of cellular activities in response to changes in nutritional abundance.</text>
</comment>
<dbReference type="Gene3D" id="1.10.3210.10">
    <property type="entry name" value="Hypothetical protein af1432"/>
    <property type="match status" value="1"/>
</dbReference>
<proteinExistence type="inferred from homology"/>
<evidence type="ECO:0000259" key="5">
    <source>
        <dbReference type="PROSITE" id="PS51831"/>
    </source>
</evidence>
<dbReference type="SUPFAM" id="SSF81271">
    <property type="entry name" value="TGS-like"/>
    <property type="match status" value="1"/>
</dbReference>
<dbReference type="SUPFAM" id="SSF55021">
    <property type="entry name" value="ACT-like"/>
    <property type="match status" value="1"/>
</dbReference>
<dbReference type="InterPro" id="IPR007685">
    <property type="entry name" value="RelA_SpoT"/>
</dbReference>
<dbReference type="InterPro" id="IPR004095">
    <property type="entry name" value="TGS"/>
</dbReference>
<reference evidence="7 8" key="1">
    <citation type="submission" date="2017-02" db="EMBL/GenBank/DDBJ databases">
        <authorList>
            <person name="Peterson S.W."/>
        </authorList>
    </citation>
    <scope>NUCLEOTIDE SEQUENCE [LARGE SCALE GENOMIC DNA]</scope>
    <source>
        <strain evidence="7 8">B Mb 05.01</strain>
    </source>
</reference>
<keyword evidence="7" id="KW-0808">Transferase</keyword>
<dbReference type="PROSITE" id="PS51880">
    <property type="entry name" value="TGS"/>
    <property type="match status" value="1"/>
</dbReference>
<feature type="domain" description="HD" evidence="5">
    <location>
        <begin position="71"/>
        <end position="168"/>
    </location>
</feature>
<evidence type="ECO:0000256" key="3">
    <source>
        <dbReference type="RuleBase" id="RU003847"/>
    </source>
</evidence>
<comment type="pathway">
    <text evidence="1">Purine metabolism; ppGpp biosynthesis; ppGpp from GTP: step 1/2.</text>
</comment>
<dbReference type="SUPFAM" id="SSF109604">
    <property type="entry name" value="HD-domain/PDEase-like"/>
    <property type="match status" value="1"/>
</dbReference>
<protein>
    <submittedName>
        <fullName evidence="7">GTP pyrophosphokinaseppGpp synthetase I</fullName>
    </submittedName>
</protein>
<evidence type="ECO:0000259" key="4">
    <source>
        <dbReference type="PROSITE" id="PS51671"/>
    </source>
</evidence>
<name>A0A1R4ISL4_9MICO</name>
<dbReference type="OrthoDB" id="9805041at2"/>
<dbReference type="CDD" id="cd04876">
    <property type="entry name" value="ACT_RelA-SpoT"/>
    <property type="match status" value="1"/>
</dbReference>
<evidence type="ECO:0000256" key="1">
    <source>
        <dbReference type="ARBA" id="ARBA00004976"/>
    </source>
</evidence>
<dbReference type="Pfam" id="PF13291">
    <property type="entry name" value="ACT_4"/>
    <property type="match status" value="1"/>
</dbReference>
<dbReference type="Gene3D" id="3.10.20.30">
    <property type="match status" value="1"/>
</dbReference>
<sequence>MVDSPAASQGSSLRRLVPRIFSRAPRVNDLDNLIRTVRANHPRGDLPIIERAYRVAREKHEGQVRQSGEPYITHPLAVAQILAELGLGPRAIAAALLHDTVEDTGYALTELTEEFGDEVAMLVDGVTKLDKVKYGESAQAETVRKMIVAMSKDIRVLLIKLADRLHNARTWGFVQPEKAARKAKETLEIYAPLAHRLGIQTIKSELEDLSFAVLYPKIYAEINSLIAQRTPQREKYLQQVIESVDEDLRELRIRGRVFGRPKQLYSVYQKMVVRGREFDDIYDLIGIRVLVNSVRDCYAVLGAIHARWTPLPGRFKDYIATPKFNLYQSLHTTVIGPSGRTVEIQIRTHEMHQQAEFGVAAHWMYKERMNGGKVDVKAADTDMAWLAHISDWQAETADPSEFLDSLRFEIGAKEVYVFTPKGRVIGLPAGATPVDFAYVVHTEIGHRTMGAKVNGRLVPLESELKSGDVVEVFTSKNPDAGPSQDWLGFVKSTRARNKIRGWFTKERREEAIEQGKESIARAMRKQNLPLQRLMSQESFTEVAHQLRYEDVSALYAAVGEGHVSTQSVLEKVTALVASDQDTSTGAIELPGHAPVREARTSDSGILVRGASDILVKLARCCTPVPGDAIIGFVTRGSGVSVHRQDCVNVKALGEEPDRLVEVEWAPTTKSVFRVQIQVEALDRSALLSDVTRVLTEHHVNILSASVTTTDERLALSRFVFEMGDSVHLDRVLNAIRRIDAVYDVYRVTTS</sequence>
<feature type="domain" description="ACT" evidence="4">
    <location>
        <begin position="675"/>
        <end position="749"/>
    </location>
</feature>
<dbReference type="InterPro" id="IPR012675">
    <property type="entry name" value="Beta-grasp_dom_sf"/>
</dbReference>
<dbReference type="InterPro" id="IPR045600">
    <property type="entry name" value="RelA/SpoT_AH_RIS"/>
</dbReference>
<dbReference type="InterPro" id="IPR004811">
    <property type="entry name" value="RelA/Spo_fam"/>
</dbReference>
<dbReference type="InterPro" id="IPR003607">
    <property type="entry name" value="HD/PDEase_dom"/>
</dbReference>
<dbReference type="AlphaFoldDB" id="A0A1R4ISL4"/>
<dbReference type="SMART" id="SM00954">
    <property type="entry name" value="RelA_SpoT"/>
    <property type="match status" value="1"/>
</dbReference>
<dbReference type="InterPro" id="IPR033655">
    <property type="entry name" value="TGS_RelA/SpoT"/>
</dbReference>
<dbReference type="FunFam" id="3.30.460.10:FF:000001">
    <property type="entry name" value="GTP pyrophosphokinase RelA"/>
    <property type="match status" value="1"/>
</dbReference>
<keyword evidence="7" id="KW-0418">Kinase</keyword>
<organism evidence="7 8">
    <name type="scientific">Microbacterium esteraromaticum</name>
    <dbReference type="NCBI Taxonomy" id="57043"/>
    <lineage>
        <taxon>Bacteria</taxon>
        <taxon>Bacillati</taxon>
        <taxon>Actinomycetota</taxon>
        <taxon>Actinomycetes</taxon>
        <taxon>Micrococcales</taxon>
        <taxon>Microbacteriaceae</taxon>
        <taxon>Microbacterium</taxon>
    </lineage>
</organism>
<dbReference type="Pfam" id="PF13328">
    <property type="entry name" value="HD_4"/>
    <property type="match status" value="1"/>
</dbReference>
<dbReference type="InterPro" id="IPR045865">
    <property type="entry name" value="ACT-like_dom_sf"/>
</dbReference>
<dbReference type="Proteomes" id="UP000196320">
    <property type="component" value="Unassembled WGS sequence"/>
</dbReference>
<comment type="similarity">
    <text evidence="3">Belongs to the relA/spoT family.</text>
</comment>
<dbReference type="InterPro" id="IPR043519">
    <property type="entry name" value="NT_sf"/>
</dbReference>
<feature type="domain" description="TGS" evidence="6">
    <location>
        <begin position="413"/>
        <end position="474"/>
    </location>
</feature>
<dbReference type="RefSeq" id="WP_087130122.1">
    <property type="nucleotide sequence ID" value="NZ_FUKO01000012.1"/>
</dbReference>
<dbReference type="FunFam" id="3.10.20.30:FF:000002">
    <property type="entry name" value="GTP pyrophosphokinase (RelA/SpoT)"/>
    <property type="match status" value="1"/>
</dbReference>
<evidence type="ECO:0000313" key="7">
    <source>
        <dbReference type="EMBL" id="SJN22837.1"/>
    </source>
</evidence>
<dbReference type="Pfam" id="PF02824">
    <property type="entry name" value="TGS"/>
    <property type="match status" value="1"/>
</dbReference>
<dbReference type="Gene3D" id="3.30.460.10">
    <property type="entry name" value="Beta Polymerase, domain 2"/>
    <property type="match status" value="1"/>
</dbReference>
<dbReference type="GO" id="GO:0008728">
    <property type="term" value="F:GTP diphosphokinase activity"/>
    <property type="evidence" value="ECO:0007669"/>
    <property type="project" value="UniProtKB-EC"/>
</dbReference>
<dbReference type="InterPro" id="IPR006674">
    <property type="entry name" value="HD_domain"/>
</dbReference>